<dbReference type="KEGG" id="tig:THII_2865"/>
<dbReference type="InterPro" id="IPR008965">
    <property type="entry name" value="CBM2/CBM3_carb-bd_dom_sf"/>
</dbReference>
<dbReference type="SMART" id="SM00089">
    <property type="entry name" value="PKD"/>
    <property type="match status" value="2"/>
</dbReference>
<dbReference type="InterPro" id="IPR013783">
    <property type="entry name" value="Ig-like_fold"/>
</dbReference>
<evidence type="ECO:0000259" key="2">
    <source>
        <dbReference type="PROSITE" id="PS50093"/>
    </source>
</evidence>
<dbReference type="AlphaFoldDB" id="A0A090AMG0"/>
<dbReference type="Gene3D" id="2.60.40.10">
    <property type="entry name" value="Immunoglobulins"/>
    <property type="match status" value="3"/>
</dbReference>
<dbReference type="InterPro" id="IPR035986">
    <property type="entry name" value="PKD_dom_sf"/>
</dbReference>
<name>A0A090AMG0_9GAMM</name>
<keyword evidence="4" id="KW-1185">Reference proteome</keyword>
<feature type="region of interest" description="Disordered" evidence="1">
    <location>
        <begin position="1"/>
        <end position="34"/>
    </location>
</feature>
<dbReference type="Gene3D" id="2.60.40.1120">
    <property type="entry name" value="Carboxypeptidase-like, regulatory domain"/>
    <property type="match status" value="1"/>
</dbReference>
<dbReference type="HOGENOM" id="CLU_338567_0_0_6"/>
<sequence length="840" mass="92301">MDNQGNIYVADPEGHKIRKLTPKDNSSPSANSPPVADGLIECVSSNPCVSGQAPLKIFLDARNSVDPDGSISQYQWRDSLESLSTTGKLASLTLNLGGTHKITLTVTDDKGATASKDFFVTVSANAPPVAQFTINPTQGMAPLTVTADASQSKDPDGDTIKSYSWEYYDNSNPSAITPKKTQENTTSFKFGVPGTYCITLAVKDDKDNTSPRSAPQCIQVQDLPEVSLVPKEIPDASLCGDFDVTIQVQAPQEQEIMTADVYLTFDSSVLQVKLGGIKTYNELEKIFADNFDNNTGKIHLLATTDKSIKPTGTFDLVTITFTAKKFASNTILKFAQNSNVISPQNIPVLTNKAPIIFDVKDTGVLKAQVKFQPGYVSKVVDLRIHVDDDPQTYKAKTDNNGIFTIGLPPGKHDVYVAKTNTIQVMEPVTVTSGTCNPKNLVNFKDILYVGDVVGEYDNKLNTSYTPTNNSIDGLDTNILQNFKAGKEVPCLDYNLDGPPDDCSDSFLRYKHFDLNNDGDFNQADMDLFSKSTAAQNIVKVDKPSGPYVKSAKNLRNRLQPLTLAIDDLAVNDSFDIAIEMEIDDIQPVSVAEAYLNFDSHLLRVNQIKAGDHFDSTLSNHFNNESGEIHFLSAQMNGKEPVGSFVLMTINCTLLGVGGDQSFTNESGVVLTWQTATERDNAGFNILRSEQRMGEYVQLNNSLIPTRGNNEGTTYSFVDNTTIKGEVYYYQLQDISFSENRTLHGPISFITLRSPEDNAFFTSGTIPTFAWTHDSQSSLSIEYYYGDEPQKVYAMPVNGTILTPATEKWQAFAEEAKGQTVFWRIVGNDTISETRRFIVTN</sequence>
<dbReference type="EMBL" id="AP014633">
    <property type="protein sequence ID" value="BAP57162.1"/>
    <property type="molecule type" value="Genomic_DNA"/>
</dbReference>
<gene>
    <name evidence="3" type="ORF">THII_2865</name>
</gene>
<dbReference type="Gene3D" id="2.60.40.680">
    <property type="match status" value="1"/>
</dbReference>
<dbReference type="InterPro" id="IPR013784">
    <property type="entry name" value="Carb-bd-like_fold"/>
</dbReference>
<organism evidence="3 4">
    <name type="scientific">Thioploca ingrica</name>
    <dbReference type="NCBI Taxonomy" id="40754"/>
    <lineage>
        <taxon>Bacteria</taxon>
        <taxon>Pseudomonadati</taxon>
        <taxon>Pseudomonadota</taxon>
        <taxon>Gammaproteobacteria</taxon>
        <taxon>Thiotrichales</taxon>
        <taxon>Thiotrichaceae</taxon>
        <taxon>Thioploca</taxon>
    </lineage>
</organism>
<dbReference type="CDD" id="cd00146">
    <property type="entry name" value="PKD"/>
    <property type="match status" value="2"/>
</dbReference>
<evidence type="ECO:0000313" key="3">
    <source>
        <dbReference type="EMBL" id="BAP57162.1"/>
    </source>
</evidence>
<evidence type="ECO:0000256" key="1">
    <source>
        <dbReference type="SAM" id="MobiDB-lite"/>
    </source>
</evidence>
<dbReference type="InterPro" id="IPR000601">
    <property type="entry name" value="PKD_dom"/>
</dbReference>
<dbReference type="InterPro" id="IPR002102">
    <property type="entry name" value="Cohesin_dom"/>
</dbReference>
<evidence type="ECO:0000313" key="4">
    <source>
        <dbReference type="Proteomes" id="UP000031623"/>
    </source>
</evidence>
<dbReference type="OrthoDB" id="5957721at2"/>
<protein>
    <recommendedName>
        <fullName evidence="2">PKD domain-containing protein</fullName>
    </recommendedName>
</protein>
<dbReference type="PROSITE" id="PS50093">
    <property type="entry name" value="PKD"/>
    <property type="match status" value="1"/>
</dbReference>
<dbReference type="Proteomes" id="UP000031623">
    <property type="component" value="Chromosome"/>
</dbReference>
<dbReference type="GO" id="GO:0000272">
    <property type="term" value="P:polysaccharide catabolic process"/>
    <property type="evidence" value="ECO:0007669"/>
    <property type="project" value="InterPro"/>
</dbReference>
<proteinExistence type="predicted"/>
<accession>A0A090AMG0</accession>
<dbReference type="GO" id="GO:0030246">
    <property type="term" value="F:carbohydrate binding"/>
    <property type="evidence" value="ECO:0007669"/>
    <property type="project" value="InterPro"/>
</dbReference>
<dbReference type="Pfam" id="PF00963">
    <property type="entry name" value="Cohesin"/>
    <property type="match status" value="1"/>
</dbReference>
<dbReference type="Pfam" id="PF18911">
    <property type="entry name" value="PKD_4"/>
    <property type="match status" value="1"/>
</dbReference>
<dbReference type="SUPFAM" id="SSF49299">
    <property type="entry name" value="PKD domain"/>
    <property type="match status" value="2"/>
</dbReference>
<dbReference type="STRING" id="40754.THII_2865"/>
<dbReference type="InterPro" id="IPR022409">
    <property type="entry name" value="PKD/Chitinase_dom"/>
</dbReference>
<dbReference type="SUPFAM" id="SSF49384">
    <property type="entry name" value="Carbohydrate-binding domain"/>
    <property type="match status" value="2"/>
</dbReference>
<dbReference type="SUPFAM" id="SSF49452">
    <property type="entry name" value="Starch-binding domain-like"/>
    <property type="match status" value="1"/>
</dbReference>
<reference evidence="3 4" key="1">
    <citation type="journal article" date="2014" name="ISME J.">
        <title>Ecophysiology of Thioploca ingrica as revealed by the complete genome sequence supplemented with proteomic evidence.</title>
        <authorList>
            <person name="Kojima H."/>
            <person name="Ogura Y."/>
            <person name="Yamamoto N."/>
            <person name="Togashi T."/>
            <person name="Mori H."/>
            <person name="Watanabe T."/>
            <person name="Nemoto F."/>
            <person name="Kurokawa K."/>
            <person name="Hayashi T."/>
            <person name="Fukui M."/>
        </authorList>
    </citation>
    <scope>NUCLEOTIDE SEQUENCE [LARGE SCALE GENOMIC DNA]</scope>
</reference>
<feature type="domain" description="PKD" evidence="2">
    <location>
        <begin position="128"/>
        <end position="204"/>
    </location>
</feature>
<feature type="compositionally biased region" description="Low complexity" evidence="1">
    <location>
        <begin position="23"/>
        <end position="34"/>
    </location>
</feature>